<evidence type="ECO:0000256" key="1">
    <source>
        <dbReference type="ARBA" id="ARBA00004906"/>
    </source>
</evidence>
<keyword evidence="8" id="KW-1185">Reference proteome</keyword>
<dbReference type="InterPro" id="IPR026464">
    <property type="entry name" value="NosD_copper_fam"/>
</dbReference>
<dbReference type="InterPro" id="IPR012334">
    <property type="entry name" value="Pectin_lyas_fold"/>
</dbReference>
<name>A0A292YRJ9_9BACL</name>
<dbReference type="AlphaFoldDB" id="A0A292YRJ9"/>
<evidence type="ECO:0000256" key="2">
    <source>
        <dbReference type="ARBA" id="ARBA00022737"/>
    </source>
</evidence>
<dbReference type="InterPro" id="IPR007742">
    <property type="entry name" value="NosD_dom"/>
</dbReference>
<feature type="domain" description="Carbohydrate-binding/sugar hydrolysis" evidence="6">
    <location>
        <begin position="188"/>
        <end position="353"/>
    </location>
</feature>
<dbReference type="SMART" id="SM00722">
    <property type="entry name" value="CASH"/>
    <property type="match status" value="2"/>
</dbReference>
<dbReference type="EMBL" id="BDUF01000095">
    <property type="protein sequence ID" value="GAX91393.1"/>
    <property type="molecule type" value="Genomic_DNA"/>
</dbReference>
<sequence>MRKTAALMAFVCVWFLALSRVMAESSLQSQVDQTPENGVLELSGQTYTGNIVITKPLVVKGSEGTVVRGDGTGNVITIKAPGVRLENLRIEHGGFSRNSEEEYAAVKVLSDRNLLKNLVISDSFHGIYLYYANENTIENVDVTGMSGNEIAGQGNGIQFIHSHGNKLTHSRIRGSRDGIYFYYSDRNRVEANTISQTRYGLHYMYSNDNAFSDNRFTKNTGGAAIMVSRRIRLHRNEFSFHQGPQAFGILLQESKDVEMRENRFFQNLRGLYLENSQGSRIHNNHFVHNRVGVELWASASQQVFSQNRFYKNTAPVIAVGGQSTASWSENGKGNDWGKDIPVLDLDRDGIGDHPVSYKSSLYKLVQENELAYLFLKSPAITVYEKMGQVLNRQEVMFEDPHPLPGRKPEAPALWLGGAVFVIATILWIGRRGKA</sequence>
<feature type="transmembrane region" description="Helical" evidence="4">
    <location>
        <begin position="412"/>
        <end position="429"/>
    </location>
</feature>
<organism evidence="7 8">
    <name type="scientific">Effusibacillus lacus</name>
    <dbReference type="NCBI Taxonomy" id="1348429"/>
    <lineage>
        <taxon>Bacteria</taxon>
        <taxon>Bacillati</taxon>
        <taxon>Bacillota</taxon>
        <taxon>Bacilli</taxon>
        <taxon>Bacillales</taxon>
        <taxon>Alicyclobacillaceae</taxon>
        <taxon>Effusibacillus</taxon>
    </lineage>
</organism>
<protein>
    <submittedName>
        <fullName evidence="7">Copper-binding protein</fullName>
    </submittedName>
</protein>
<proteinExistence type="predicted"/>
<keyword evidence="2" id="KW-0677">Repeat</keyword>
<dbReference type="InterPro" id="IPR006626">
    <property type="entry name" value="PbH1"/>
</dbReference>
<dbReference type="PANTHER" id="PTHR22990">
    <property type="entry name" value="F-BOX ONLY PROTEIN"/>
    <property type="match status" value="1"/>
</dbReference>
<dbReference type="NCBIfam" id="TIGR04247">
    <property type="entry name" value="NosD_copper_fam"/>
    <property type="match status" value="1"/>
</dbReference>
<accession>A0A292YRJ9</accession>
<evidence type="ECO:0000256" key="4">
    <source>
        <dbReference type="SAM" id="Phobius"/>
    </source>
</evidence>
<dbReference type="InterPro" id="IPR022441">
    <property type="entry name" value="Para_beta_helix_rpt-2"/>
</dbReference>
<dbReference type="InterPro" id="IPR011050">
    <property type="entry name" value="Pectin_lyase_fold/virulence"/>
</dbReference>
<dbReference type="NCBIfam" id="TIGR03804">
    <property type="entry name" value="para_beta_helix"/>
    <property type="match status" value="4"/>
</dbReference>
<dbReference type="InterPro" id="IPR051550">
    <property type="entry name" value="SCF-Subunits/Alg-Epimerases"/>
</dbReference>
<dbReference type="Gene3D" id="2.160.20.10">
    <property type="entry name" value="Single-stranded right-handed beta-helix, Pectin lyase-like"/>
    <property type="match status" value="2"/>
</dbReference>
<feature type="chain" id="PRO_5012494107" evidence="5">
    <location>
        <begin position="24"/>
        <end position="434"/>
    </location>
</feature>
<reference evidence="8" key="1">
    <citation type="submission" date="2017-07" db="EMBL/GenBank/DDBJ databases">
        <title>Draft genome sequence of Effusibacillus lacus strain skLN1.</title>
        <authorList>
            <person name="Watanabe M."/>
            <person name="Kojima H."/>
            <person name="Fukui M."/>
        </authorList>
    </citation>
    <scope>NUCLEOTIDE SEQUENCE [LARGE SCALE GENOMIC DNA]</scope>
    <source>
        <strain evidence="8">skLN1</strain>
    </source>
</reference>
<evidence type="ECO:0000313" key="7">
    <source>
        <dbReference type="EMBL" id="GAX91393.1"/>
    </source>
</evidence>
<comment type="caution">
    <text evidence="7">The sequence shown here is derived from an EMBL/GenBank/DDBJ whole genome shotgun (WGS) entry which is preliminary data.</text>
</comment>
<evidence type="ECO:0000313" key="8">
    <source>
        <dbReference type="Proteomes" id="UP000217785"/>
    </source>
</evidence>
<evidence type="ECO:0000256" key="3">
    <source>
        <dbReference type="ARBA" id="ARBA00022786"/>
    </source>
</evidence>
<feature type="domain" description="Carbohydrate-binding/sugar hydrolysis" evidence="6">
    <location>
        <begin position="35"/>
        <end position="182"/>
    </location>
</feature>
<dbReference type="PANTHER" id="PTHR22990:SF15">
    <property type="entry name" value="F-BOX ONLY PROTEIN 10"/>
    <property type="match status" value="1"/>
</dbReference>
<evidence type="ECO:0000256" key="5">
    <source>
        <dbReference type="SAM" id="SignalP"/>
    </source>
</evidence>
<dbReference type="Proteomes" id="UP000217785">
    <property type="component" value="Unassembled WGS sequence"/>
</dbReference>
<dbReference type="InterPro" id="IPR006633">
    <property type="entry name" value="Carb-bd_sugar_hydrolysis-dom"/>
</dbReference>
<dbReference type="RefSeq" id="WP_165912470.1">
    <property type="nucleotide sequence ID" value="NZ_BDUF01000095.1"/>
</dbReference>
<dbReference type="Pfam" id="PF05048">
    <property type="entry name" value="NosD"/>
    <property type="match status" value="1"/>
</dbReference>
<gene>
    <name evidence="7" type="ORF">EFBL_3062</name>
</gene>
<keyword evidence="4" id="KW-1133">Transmembrane helix</keyword>
<keyword evidence="4" id="KW-0472">Membrane</keyword>
<dbReference type="SUPFAM" id="SSF51126">
    <property type="entry name" value="Pectin lyase-like"/>
    <property type="match status" value="1"/>
</dbReference>
<keyword evidence="4" id="KW-0812">Transmembrane</keyword>
<dbReference type="SMART" id="SM00710">
    <property type="entry name" value="PbH1"/>
    <property type="match status" value="7"/>
</dbReference>
<comment type="pathway">
    <text evidence="1">Protein modification; protein ubiquitination.</text>
</comment>
<feature type="signal peptide" evidence="5">
    <location>
        <begin position="1"/>
        <end position="23"/>
    </location>
</feature>
<keyword evidence="5" id="KW-0732">Signal</keyword>
<keyword evidence="3" id="KW-0833">Ubl conjugation pathway</keyword>
<evidence type="ECO:0000259" key="6">
    <source>
        <dbReference type="SMART" id="SM00722"/>
    </source>
</evidence>